<keyword evidence="2" id="KW-1185">Reference proteome</keyword>
<accession>A0ACC1MBI0</accession>
<gene>
    <name evidence="1" type="ORF">NQ176_g11258</name>
</gene>
<reference evidence="1" key="1">
    <citation type="submission" date="2022-08" db="EMBL/GenBank/DDBJ databases">
        <title>Genome Sequence of Lecanicillium fungicola.</title>
        <authorList>
            <person name="Buettner E."/>
        </authorList>
    </citation>
    <scope>NUCLEOTIDE SEQUENCE</scope>
    <source>
        <strain evidence="1">Babe33</strain>
    </source>
</reference>
<dbReference type="EMBL" id="JANJQO010003666">
    <property type="protein sequence ID" value="KAJ2957257.1"/>
    <property type="molecule type" value="Genomic_DNA"/>
</dbReference>
<sequence>MATAENPNSSFLSLRARLRTPECSQYSSGRVAQAARGDSPKLQEHLLSEFRKILATHVPQVSPEKPSDVMSASENYLLLEQLARSLAATGSNIHHRSIYEIDKVHEAVDDMILQFSRDSDQVLAQTTSLYETMAQPLAELPCPSQDGLAETISDHFALMQEEFANADDRIQALHEKWQTCVAAEQEAWQRLTSEERGETRPELELQHLVTAVDELTEYAQYIQIESLKVLQQLMEG</sequence>
<dbReference type="Proteomes" id="UP001143910">
    <property type="component" value="Unassembled WGS sequence"/>
</dbReference>
<name>A0ACC1MBI0_9HYPO</name>
<comment type="caution">
    <text evidence="1">The sequence shown here is derived from an EMBL/GenBank/DDBJ whole genome shotgun (WGS) entry which is preliminary data.</text>
</comment>
<evidence type="ECO:0000313" key="2">
    <source>
        <dbReference type="Proteomes" id="UP001143910"/>
    </source>
</evidence>
<evidence type="ECO:0000313" key="1">
    <source>
        <dbReference type="EMBL" id="KAJ2957257.1"/>
    </source>
</evidence>
<organism evidence="1 2">
    <name type="scientific">Zarea fungicola</name>
    <dbReference type="NCBI Taxonomy" id="93591"/>
    <lineage>
        <taxon>Eukaryota</taxon>
        <taxon>Fungi</taxon>
        <taxon>Dikarya</taxon>
        <taxon>Ascomycota</taxon>
        <taxon>Pezizomycotina</taxon>
        <taxon>Sordariomycetes</taxon>
        <taxon>Hypocreomycetidae</taxon>
        <taxon>Hypocreales</taxon>
        <taxon>Cordycipitaceae</taxon>
        <taxon>Zarea</taxon>
    </lineage>
</organism>
<protein>
    <submittedName>
        <fullName evidence="1">Uncharacterized protein</fullName>
    </submittedName>
</protein>
<proteinExistence type="predicted"/>